<evidence type="ECO:0000256" key="1">
    <source>
        <dbReference type="ARBA" id="ARBA00004141"/>
    </source>
</evidence>
<dbReference type="InterPro" id="IPR001387">
    <property type="entry name" value="Cro/C1-type_HTH"/>
</dbReference>
<dbReference type="InterPro" id="IPR010982">
    <property type="entry name" value="Lambda_DNA-bd_dom_sf"/>
</dbReference>
<keyword evidence="2 5" id="KW-0812">Transmembrane</keyword>
<comment type="subcellular location">
    <subcellularLocation>
        <location evidence="1">Membrane</location>
        <topology evidence="1">Multi-pass membrane protein</topology>
    </subcellularLocation>
</comment>
<reference evidence="8" key="1">
    <citation type="journal article" date="2019" name="Int. J. Syst. Evol. Microbiol.">
        <title>The Global Catalogue of Microorganisms (GCM) 10K type strain sequencing project: providing services to taxonomists for standard genome sequencing and annotation.</title>
        <authorList>
            <consortium name="The Broad Institute Genomics Platform"/>
            <consortium name="The Broad Institute Genome Sequencing Center for Infectious Disease"/>
            <person name="Wu L."/>
            <person name="Ma J."/>
        </authorList>
    </citation>
    <scope>NUCLEOTIDE SEQUENCE [LARGE SCALE GENOMIC DNA]</scope>
    <source>
        <strain evidence="8">CGMCC 1.15288</strain>
    </source>
</reference>
<dbReference type="Pfam" id="PF09685">
    <property type="entry name" value="MamF_MmsF"/>
    <property type="match status" value="1"/>
</dbReference>
<dbReference type="Pfam" id="PF01381">
    <property type="entry name" value="HTH_3"/>
    <property type="match status" value="1"/>
</dbReference>
<dbReference type="PROSITE" id="PS50943">
    <property type="entry name" value="HTH_CROC1"/>
    <property type="match status" value="1"/>
</dbReference>
<protein>
    <recommendedName>
        <fullName evidence="6">HTH cro/C1-type domain-containing protein</fullName>
    </recommendedName>
</protein>
<proteinExistence type="predicted"/>
<name>A0ABQ1YM07_9BACT</name>
<feature type="transmembrane region" description="Helical" evidence="5">
    <location>
        <begin position="85"/>
        <end position="104"/>
    </location>
</feature>
<evidence type="ECO:0000256" key="5">
    <source>
        <dbReference type="SAM" id="Phobius"/>
    </source>
</evidence>
<dbReference type="Gene3D" id="1.10.260.40">
    <property type="entry name" value="lambda repressor-like DNA-binding domains"/>
    <property type="match status" value="1"/>
</dbReference>
<evidence type="ECO:0000256" key="2">
    <source>
        <dbReference type="ARBA" id="ARBA00022692"/>
    </source>
</evidence>
<comment type="caution">
    <text evidence="7">The sequence shown here is derived from an EMBL/GenBank/DDBJ whole genome shotgun (WGS) entry which is preliminary data.</text>
</comment>
<organism evidence="7 8">
    <name type="scientific">Dyadobacter endophyticus</name>
    <dbReference type="NCBI Taxonomy" id="1749036"/>
    <lineage>
        <taxon>Bacteria</taxon>
        <taxon>Pseudomonadati</taxon>
        <taxon>Bacteroidota</taxon>
        <taxon>Cytophagia</taxon>
        <taxon>Cytophagales</taxon>
        <taxon>Spirosomataceae</taxon>
        <taxon>Dyadobacter</taxon>
    </lineage>
</organism>
<keyword evidence="4 5" id="KW-0472">Membrane</keyword>
<evidence type="ECO:0000256" key="4">
    <source>
        <dbReference type="ARBA" id="ARBA00023136"/>
    </source>
</evidence>
<dbReference type="SMART" id="SM00530">
    <property type="entry name" value="HTH_XRE"/>
    <property type="match status" value="1"/>
</dbReference>
<dbReference type="EMBL" id="BMIA01000001">
    <property type="protein sequence ID" value="GGH29524.1"/>
    <property type="molecule type" value="Genomic_DNA"/>
</dbReference>
<evidence type="ECO:0000313" key="8">
    <source>
        <dbReference type="Proteomes" id="UP000600214"/>
    </source>
</evidence>
<dbReference type="CDD" id="cd00093">
    <property type="entry name" value="HTH_XRE"/>
    <property type="match status" value="1"/>
</dbReference>
<keyword evidence="8" id="KW-1185">Reference proteome</keyword>
<dbReference type="Proteomes" id="UP000600214">
    <property type="component" value="Unassembled WGS sequence"/>
</dbReference>
<dbReference type="InterPro" id="IPR019109">
    <property type="entry name" value="MamF_MmsF"/>
</dbReference>
<feature type="transmembrane region" description="Helical" evidence="5">
    <location>
        <begin position="124"/>
        <end position="142"/>
    </location>
</feature>
<evidence type="ECO:0000256" key="3">
    <source>
        <dbReference type="ARBA" id="ARBA00022989"/>
    </source>
</evidence>
<dbReference type="SUPFAM" id="SSF47413">
    <property type="entry name" value="lambda repressor-like DNA-binding domains"/>
    <property type="match status" value="1"/>
</dbReference>
<dbReference type="RefSeq" id="WP_188930597.1">
    <property type="nucleotide sequence ID" value="NZ_BMIA01000001.1"/>
</dbReference>
<feature type="domain" description="HTH cro/C1-type" evidence="6">
    <location>
        <begin position="10"/>
        <end position="64"/>
    </location>
</feature>
<feature type="transmembrane region" description="Helical" evidence="5">
    <location>
        <begin position="148"/>
        <end position="169"/>
    </location>
</feature>
<sequence>MNNLNTSEQIKALRRAKGLSQESLAENARINLRTLQRIEAGDTIPRGETLRLLAQALDVPVETLVPAQVQVEDTSFLKTLNLSALSFWLLPLGGVLVPLVLWLYNRQRVAGVNELGKRILNFQITWAIIVYSFVLIIMFGLMSGRFFFHPFLMAGFGLLMAVVNTAVILTTHFRLVRGEGDYYGMGLKIIQ</sequence>
<gene>
    <name evidence="7" type="ORF">GCM10007423_16950</name>
</gene>
<accession>A0ABQ1YM07</accession>
<keyword evidence="3 5" id="KW-1133">Transmembrane helix</keyword>
<evidence type="ECO:0000313" key="7">
    <source>
        <dbReference type="EMBL" id="GGH29524.1"/>
    </source>
</evidence>
<evidence type="ECO:0000259" key="6">
    <source>
        <dbReference type="PROSITE" id="PS50943"/>
    </source>
</evidence>